<dbReference type="OrthoDB" id="9812878at2"/>
<evidence type="ECO:0000256" key="1">
    <source>
        <dbReference type="ARBA" id="ARBA00004635"/>
    </source>
</evidence>
<evidence type="ECO:0000256" key="7">
    <source>
        <dbReference type="PIRSR" id="PIRSR002854-1"/>
    </source>
</evidence>
<comment type="similarity">
    <text evidence="6">Belongs to the nlpA lipoprotein family.</text>
</comment>
<evidence type="ECO:0000256" key="2">
    <source>
        <dbReference type="ARBA" id="ARBA00022729"/>
    </source>
</evidence>
<dbReference type="PROSITE" id="PS51257">
    <property type="entry name" value="PROKAR_LIPOPROTEIN"/>
    <property type="match status" value="1"/>
</dbReference>
<gene>
    <name evidence="9" type="ORF">AN964_01990</name>
</gene>
<keyword evidence="2 8" id="KW-0732">Signal</keyword>
<dbReference type="PIRSF" id="PIRSF002854">
    <property type="entry name" value="MetQ"/>
    <property type="match status" value="1"/>
</dbReference>
<dbReference type="GO" id="GO:0016020">
    <property type="term" value="C:membrane"/>
    <property type="evidence" value="ECO:0007669"/>
    <property type="project" value="UniProtKB-SubCell"/>
</dbReference>
<evidence type="ECO:0000256" key="5">
    <source>
        <dbReference type="ARBA" id="ARBA00023288"/>
    </source>
</evidence>
<dbReference type="STRING" id="157838.AN964_01990"/>
<organism evidence="9 10">
    <name type="scientific">Heyndrickxia shackletonii</name>
    <dbReference type="NCBI Taxonomy" id="157838"/>
    <lineage>
        <taxon>Bacteria</taxon>
        <taxon>Bacillati</taxon>
        <taxon>Bacillota</taxon>
        <taxon>Bacilli</taxon>
        <taxon>Bacillales</taxon>
        <taxon>Bacillaceae</taxon>
        <taxon>Heyndrickxia</taxon>
    </lineage>
</organism>
<dbReference type="PANTHER" id="PTHR30429:SF3">
    <property type="entry name" value="LIPOPROTEIN"/>
    <property type="match status" value="1"/>
</dbReference>
<keyword evidence="5 6" id="KW-0449">Lipoprotein</keyword>
<reference evidence="9 10" key="1">
    <citation type="submission" date="2015-09" db="EMBL/GenBank/DDBJ databases">
        <title>Genome sequencing project for genomic taxonomy and phylogenomics of Bacillus-like bacteria.</title>
        <authorList>
            <person name="Liu B."/>
            <person name="Wang J."/>
            <person name="Zhu Y."/>
            <person name="Liu G."/>
            <person name="Chen Q."/>
            <person name="Chen Z."/>
            <person name="Lan J."/>
            <person name="Che J."/>
            <person name="Ge C."/>
            <person name="Shi H."/>
            <person name="Pan Z."/>
            <person name="Liu X."/>
        </authorList>
    </citation>
    <scope>NUCLEOTIDE SEQUENCE [LARGE SCALE GENOMIC DNA]</scope>
    <source>
        <strain evidence="9 10">LMG 18435</strain>
    </source>
</reference>
<evidence type="ECO:0000313" key="10">
    <source>
        <dbReference type="Proteomes" id="UP000051888"/>
    </source>
</evidence>
<sequence>MKKFFVIFAALVLTISVLSACGSSSASSSDGKTRTIKIGINGDDSDLWRIIQKQVKGDGIKLKIISFSDYVQPNTALNDGSLDLNAFQTITYMNQFKQDHNLDISAIGSTVIAPMGLYSNKYKNLSDIPNGATITIPNDVTNAGRALKLLQSAKLIKLVDNFDPKGTIDQIKENPKHLVIKPIAAGQTARSLDDVAGAVINNGFAVQAGLDPSKDPLYKEDPNDKAAMPYINVIAARTKDKNDKDFLKIVKAYQSKEVHDYIIKRDKGATVPVTISVDKIKNL</sequence>
<name>A0A0Q3WUZ2_9BACI</name>
<dbReference type="PANTHER" id="PTHR30429">
    <property type="entry name" value="D-METHIONINE-BINDING LIPOPROTEIN METQ"/>
    <property type="match status" value="1"/>
</dbReference>
<evidence type="ECO:0000313" key="9">
    <source>
        <dbReference type="EMBL" id="KQL52431.1"/>
    </source>
</evidence>
<feature type="signal peptide" evidence="8">
    <location>
        <begin position="1"/>
        <end position="20"/>
    </location>
</feature>
<dbReference type="Pfam" id="PF03180">
    <property type="entry name" value="Lipoprotein_9"/>
    <property type="match status" value="1"/>
</dbReference>
<dbReference type="Gene3D" id="3.40.190.10">
    <property type="entry name" value="Periplasmic binding protein-like II"/>
    <property type="match status" value="2"/>
</dbReference>
<comment type="caution">
    <text evidence="9">The sequence shown here is derived from an EMBL/GenBank/DDBJ whole genome shotgun (WGS) entry which is preliminary data.</text>
</comment>
<dbReference type="EMBL" id="LJJC01000004">
    <property type="protein sequence ID" value="KQL52431.1"/>
    <property type="molecule type" value="Genomic_DNA"/>
</dbReference>
<accession>A0A0Q3WUZ2</accession>
<dbReference type="Proteomes" id="UP000051888">
    <property type="component" value="Unassembled WGS sequence"/>
</dbReference>
<comment type="subcellular location">
    <subcellularLocation>
        <location evidence="1">Membrane</location>
        <topology evidence="1">Lipid-anchor</topology>
    </subcellularLocation>
</comment>
<dbReference type="AlphaFoldDB" id="A0A0Q3WUZ2"/>
<keyword evidence="4" id="KW-0564">Palmitate</keyword>
<proteinExistence type="inferred from homology"/>
<evidence type="ECO:0000256" key="6">
    <source>
        <dbReference type="PIRNR" id="PIRNR002854"/>
    </source>
</evidence>
<evidence type="ECO:0000256" key="3">
    <source>
        <dbReference type="ARBA" id="ARBA00023136"/>
    </source>
</evidence>
<feature type="chain" id="PRO_5039426690" description="Lipoprotein" evidence="8">
    <location>
        <begin position="21"/>
        <end position="283"/>
    </location>
</feature>
<protein>
    <recommendedName>
        <fullName evidence="6">Lipoprotein</fullName>
    </recommendedName>
</protein>
<dbReference type="InterPro" id="IPR004872">
    <property type="entry name" value="Lipoprotein_NlpA"/>
</dbReference>
<keyword evidence="10" id="KW-1185">Reference proteome</keyword>
<dbReference type="PATRIC" id="fig|157838.3.peg.443"/>
<keyword evidence="3" id="KW-0472">Membrane</keyword>
<dbReference type="RefSeq" id="WP_055738114.1">
    <property type="nucleotide sequence ID" value="NZ_JAAIWL010000007.1"/>
</dbReference>
<feature type="lipid moiety-binding region" description="S-diacylglycerol cysteine" evidence="7">
    <location>
        <position position="21"/>
    </location>
</feature>
<dbReference type="SUPFAM" id="SSF53850">
    <property type="entry name" value="Periplasmic binding protein-like II"/>
    <property type="match status" value="1"/>
</dbReference>
<evidence type="ECO:0000256" key="4">
    <source>
        <dbReference type="ARBA" id="ARBA00023139"/>
    </source>
</evidence>
<evidence type="ECO:0000256" key="8">
    <source>
        <dbReference type="SAM" id="SignalP"/>
    </source>
</evidence>